<protein>
    <submittedName>
        <fullName evidence="1">DNA alkylation repair protein</fullName>
    </submittedName>
</protein>
<dbReference type="SUPFAM" id="SSF48371">
    <property type="entry name" value="ARM repeat"/>
    <property type="match status" value="1"/>
</dbReference>
<dbReference type="PANTHER" id="PTHR34070">
    <property type="entry name" value="ARMADILLO-TYPE FOLD"/>
    <property type="match status" value="1"/>
</dbReference>
<evidence type="ECO:0000313" key="2">
    <source>
        <dbReference type="Proteomes" id="UP001529491"/>
    </source>
</evidence>
<dbReference type="InterPro" id="IPR014825">
    <property type="entry name" value="DNA_alkylation"/>
</dbReference>
<dbReference type="Pfam" id="PF08713">
    <property type="entry name" value="DNA_alkylation"/>
    <property type="match status" value="1"/>
</dbReference>
<dbReference type="EMBL" id="CP136522">
    <property type="protein sequence ID" value="WOT06737.1"/>
    <property type="molecule type" value="Genomic_DNA"/>
</dbReference>
<proteinExistence type="predicted"/>
<dbReference type="Proteomes" id="UP001529491">
    <property type="component" value="Chromosome"/>
</dbReference>
<keyword evidence="2" id="KW-1185">Reference proteome</keyword>
<dbReference type="RefSeq" id="WP_310471009.1">
    <property type="nucleotide sequence ID" value="NZ_CP136522.1"/>
</dbReference>
<organism evidence="1 2">
    <name type="scientific">Shewanella youngdeokensis</name>
    <dbReference type="NCBI Taxonomy" id="2999068"/>
    <lineage>
        <taxon>Bacteria</taxon>
        <taxon>Pseudomonadati</taxon>
        <taxon>Pseudomonadota</taxon>
        <taxon>Gammaproteobacteria</taxon>
        <taxon>Alteromonadales</taxon>
        <taxon>Shewanellaceae</taxon>
        <taxon>Shewanella</taxon>
    </lineage>
</organism>
<sequence>MYTETLNQQLEKPNQNNTAYLKQLRQSLTACSSAETALSMTRFFNHEVNFIGVKAADIKQVIHEFQQQHVELSAEGYLSLTEYILTQAHYTEEVLLAFGLINKFVKRHFSDDLLLRFEFWLEHYATNWSHVDDLCIKTLYQFMLARPHLIENTQHWALSNSPWCRRASCVAWVKFVKRKIGRSVYRLDLALILNHCDGLLNDPDPFVQKSVGWLLKVTSVEHEAEVIAYLKANRTNMQRSTVRYAIEKLTPAVRKSLLAYG</sequence>
<dbReference type="InterPro" id="IPR016024">
    <property type="entry name" value="ARM-type_fold"/>
</dbReference>
<name>A0ABZ0K2I5_9GAMM</name>
<accession>A0ABZ0K2I5</accession>
<dbReference type="CDD" id="cd06561">
    <property type="entry name" value="AlkD_like"/>
    <property type="match status" value="1"/>
</dbReference>
<dbReference type="PANTHER" id="PTHR34070:SF1">
    <property type="entry name" value="DNA ALKYLATION REPAIR PROTEIN"/>
    <property type="match status" value="1"/>
</dbReference>
<dbReference type="Gene3D" id="1.25.10.90">
    <property type="match status" value="1"/>
</dbReference>
<reference evidence="1 2" key="1">
    <citation type="submission" date="2023-10" db="EMBL/GenBank/DDBJ databases">
        <title>Complete genome sequence of Shewanella sp. DAU334.</title>
        <authorList>
            <person name="Lee Y.-S."/>
            <person name="Jeong H.-R."/>
            <person name="Hwang E.-J."/>
            <person name="Choi Y.-L."/>
            <person name="Kim G.-D."/>
        </authorList>
    </citation>
    <scope>NUCLEOTIDE SEQUENCE [LARGE SCALE GENOMIC DNA]</scope>
    <source>
        <strain evidence="1 2">DAU334</strain>
    </source>
</reference>
<gene>
    <name evidence="1" type="ORF">RGE70_08305</name>
</gene>
<evidence type="ECO:0000313" key="1">
    <source>
        <dbReference type="EMBL" id="WOT06737.1"/>
    </source>
</evidence>